<dbReference type="GO" id="GO:0006508">
    <property type="term" value="P:proteolysis"/>
    <property type="evidence" value="ECO:0007669"/>
    <property type="project" value="UniProtKB-KW"/>
</dbReference>
<evidence type="ECO:0000256" key="5">
    <source>
        <dbReference type="ARBA" id="ARBA00022825"/>
    </source>
</evidence>
<dbReference type="Proteomes" id="UP000093510">
    <property type="component" value="Unassembled WGS sequence"/>
</dbReference>
<feature type="domain" description="Secretion system C-terminal sorting" evidence="10">
    <location>
        <begin position="472"/>
        <end position="542"/>
    </location>
</feature>
<keyword evidence="4 6" id="KW-0378">Hydrolase</keyword>
<dbReference type="Gene3D" id="3.40.50.200">
    <property type="entry name" value="Peptidase S8/S53 domain"/>
    <property type="match status" value="1"/>
</dbReference>
<evidence type="ECO:0000256" key="1">
    <source>
        <dbReference type="ARBA" id="ARBA00011073"/>
    </source>
</evidence>
<evidence type="ECO:0000256" key="7">
    <source>
        <dbReference type="RuleBase" id="RU003355"/>
    </source>
</evidence>
<dbReference type="GO" id="GO:0004252">
    <property type="term" value="F:serine-type endopeptidase activity"/>
    <property type="evidence" value="ECO:0007669"/>
    <property type="project" value="UniProtKB-UniRule"/>
</dbReference>
<feature type="domain" description="Peptidase S8/S53" evidence="9">
    <location>
        <begin position="173"/>
        <end position="446"/>
    </location>
</feature>
<dbReference type="InterPro" id="IPR000209">
    <property type="entry name" value="Peptidase_S8/S53_dom"/>
</dbReference>
<dbReference type="Pfam" id="PF00082">
    <property type="entry name" value="Peptidase_S8"/>
    <property type="match status" value="1"/>
</dbReference>
<organism evidence="11 12">
    <name type="scientific">Flavobacterium crassostreae</name>
    <dbReference type="NCBI Taxonomy" id="1763534"/>
    <lineage>
        <taxon>Bacteria</taxon>
        <taxon>Pseudomonadati</taxon>
        <taxon>Bacteroidota</taxon>
        <taxon>Flavobacteriia</taxon>
        <taxon>Flavobacteriales</taxon>
        <taxon>Flavobacteriaceae</taxon>
        <taxon>Flavobacterium</taxon>
    </lineage>
</organism>
<proteinExistence type="inferred from homology"/>
<evidence type="ECO:0000259" key="9">
    <source>
        <dbReference type="Pfam" id="PF00082"/>
    </source>
</evidence>
<dbReference type="EMBL" id="LVEP01000028">
    <property type="protein sequence ID" value="OCB75457.1"/>
    <property type="molecule type" value="Genomic_DNA"/>
</dbReference>
<evidence type="ECO:0000256" key="6">
    <source>
        <dbReference type="PROSITE-ProRule" id="PRU01240"/>
    </source>
</evidence>
<dbReference type="STRING" id="1763534.GCA_001831475_01348"/>
<feature type="chain" id="PRO_5008625016" evidence="8">
    <location>
        <begin position="19"/>
        <end position="544"/>
    </location>
</feature>
<feature type="active site" description="Charge relay system" evidence="6">
    <location>
        <position position="400"/>
    </location>
</feature>
<dbReference type="Pfam" id="PF18962">
    <property type="entry name" value="Por_Secre_tail"/>
    <property type="match status" value="1"/>
</dbReference>
<dbReference type="OrthoDB" id="1407599at2"/>
<feature type="active site" description="Charge relay system" evidence="6">
    <location>
        <position position="182"/>
    </location>
</feature>
<dbReference type="InterPro" id="IPR015500">
    <property type="entry name" value="Peptidase_S8_subtilisin-rel"/>
</dbReference>
<dbReference type="RefSeq" id="WP_066334596.1">
    <property type="nucleotide sequence ID" value="NZ_CP017688.1"/>
</dbReference>
<dbReference type="PANTHER" id="PTHR43806">
    <property type="entry name" value="PEPTIDASE S8"/>
    <property type="match status" value="1"/>
</dbReference>
<sequence>MKNFILLLLLTTTTITFAQQDAWVYFKPKTNSEFYYNSPLEMLTQRAIDRRTNQNIPLDLKDIPIDKTYISQIKSTNGISVMAKSKWLNAIHVRGTQNAINSLKSKSFVEKVDFANKNLNAANGTMPPVLTNASRTKKLAKKTNTAVDYNYGNSANQIEMLKGHLLHKQNYTGSGKIIAVLDAGFPGVNTIAPFKRLLGEGKILGGYNFVDRNDNFYTGDSHGTSVLSTMAGYEANKLVGTAPDASYYLFITENVNAENPVEESLWVEAAERADSLGVDVINSSLGYFDYDDTNYSYTYQQMDGKTAFVSRGAEIACSRGMVVVISAGNSGDTVNPHIAVPADAPSALTIGAVNSSKMYASFSSIGPSFDNRVKPEVMAQGAATVLSNQYGSITTSNGTSFSGPIIAGMVASLWQALPNKTSKEIKQIILESSDRFINPNAQYGYGIPDFNLAITKNLATTDFNAKEANFYIYPNPTTDFVQVTITDGFTKGMLYFYNELGQKVLEKELASSSNFISLQSLRTGIYFYNFKTDTYTTSGKIIKQ</sequence>
<evidence type="ECO:0000313" key="12">
    <source>
        <dbReference type="Proteomes" id="UP000093510"/>
    </source>
</evidence>
<dbReference type="PRINTS" id="PR00723">
    <property type="entry name" value="SUBTILISIN"/>
</dbReference>
<evidence type="ECO:0000313" key="11">
    <source>
        <dbReference type="EMBL" id="OCB75457.1"/>
    </source>
</evidence>
<keyword evidence="5 6" id="KW-0720">Serine protease</keyword>
<accession>A0A1B9E0M5</accession>
<comment type="caution">
    <text evidence="11">The sequence shown here is derived from an EMBL/GenBank/DDBJ whole genome shotgun (WGS) entry which is preliminary data.</text>
</comment>
<dbReference type="PROSITE" id="PS00136">
    <property type="entry name" value="SUBTILASE_ASP"/>
    <property type="match status" value="1"/>
</dbReference>
<dbReference type="InterPro" id="IPR023827">
    <property type="entry name" value="Peptidase_S8_Asp-AS"/>
</dbReference>
<dbReference type="NCBIfam" id="TIGR04183">
    <property type="entry name" value="Por_Secre_tail"/>
    <property type="match status" value="1"/>
</dbReference>
<keyword evidence="3 8" id="KW-0732">Signal</keyword>
<evidence type="ECO:0000256" key="8">
    <source>
        <dbReference type="SAM" id="SignalP"/>
    </source>
</evidence>
<dbReference type="PROSITE" id="PS51892">
    <property type="entry name" value="SUBTILASE"/>
    <property type="match status" value="1"/>
</dbReference>
<keyword evidence="12" id="KW-1185">Reference proteome</keyword>
<dbReference type="InterPro" id="IPR017317">
    <property type="entry name" value="Pept_S8_subtilisin_bacteroid-2"/>
</dbReference>
<comment type="similarity">
    <text evidence="1 6 7">Belongs to the peptidase S8 family.</text>
</comment>
<dbReference type="InterPro" id="IPR026444">
    <property type="entry name" value="Secre_tail"/>
</dbReference>
<dbReference type="PROSITE" id="PS00138">
    <property type="entry name" value="SUBTILASE_SER"/>
    <property type="match status" value="1"/>
</dbReference>
<dbReference type="PANTHER" id="PTHR43806:SF67">
    <property type="entry name" value="EGF-LIKE DOMAIN-CONTAINING PROTEIN"/>
    <property type="match status" value="1"/>
</dbReference>
<dbReference type="SUPFAM" id="SSF52743">
    <property type="entry name" value="Subtilisin-like"/>
    <property type="match status" value="1"/>
</dbReference>
<dbReference type="InterPro" id="IPR050131">
    <property type="entry name" value="Peptidase_S8_subtilisin-like"/>
</dbReference>
<dbReference type="InterPro" id="IPR036852">
    <property type="entry name" value="Peptidase_S8/S53_dom_sf"/>
</dbReference>
<keyword evidence="2 6" id="KW-0645">Protease</keyword>
<name>A0A1B9E0M5_9FLAO</name>
<evidence type="ECO:0000259" key="10">
    <source>
        <dbReference type="Pfam" id="PF18962"/>
    </source>
</evidence>
<evidence type="ECO:0000256" key="4">
    <source>
        <dbReference type="ARBA" id="ARBA00022801"/>
    </source>
</evidence>
<evidence type="ECO:0000256" key="3">
    <source>
        <dbReference type="ARBA" id="ARBA00022729"/>
    </source>
</evidence>
<gene>
    <name evidence="11" type="ORF">LPBF_07560</name>
</gene>
<feature type="signal peptide" evidence="8">
    <location>
        <begin position="1"/>
        <end position="18"/>
    </location>
</feature>
<dbReference type="InterPro" id="IPR023828">
    <property type="entry name" value="Peptidase_S8_Ser-AS"/>
</dbReference>
<dbReference type="CDD" id="cd07493">
    <property type="entry name" value="Peptidases_S8_9"/>
    <property type="match status" value="1"/>
</dbReference>
<evidence type="ECO:0000256" key="2">
    <source>
        <dbReference type="ARBA" id="ARBA00022670"/>
    </source>
</evidence>
<dbReference type="PIRSF" id="PIRSF037903">
    <property type="entry name" value="Subtilisin_rel_GFO_2223"/>
    <property type="match status" value="1"/>
</dbReference>
<feature type="active site" description="Charge relay system" evidence="6">
    <location>
        <position position="222"/>
    </location>
</feature>
<protein>
    <submittedName>
        <fullName evidence="11">Peptidase S8</fullName>
    </submittedName>
</protein>
<reference evidence="11 12" key="1">
    <citation type="submission" date="2016-03" db="EMBL/GenBank/DDBJ databases">
        <authorList>
            <person name="Ploux O."/>
        </authorList>
    </citation>
    <scope>NUCLEOTIDE SEQUENCE [LARGE SCALE GENOMIC DNA]</scope>
    <source>
        <strain evidence="11 12">LPB0076</strain>
    </source>
</reference>
<dbReference type="AlphaFoldDB" id="A0A1B9E0M5"/>